<dbReference type="InterPro" id="IPR001296">
    <property type="entry name" value="Glyco_trans_1"/>
</dbReference>
<protein>
    <submittedName>
        <fullName evidence="4">Unannotated protein</fullName>
    </submittedName>
</protein>
<dbReference type="GO" id="GO:0009103">
    <property type="term" value="P:lipopolysaccharide biosynthetic process"/>
    <property type="evidence" value="ECO:0007669"/>
    <property type="project" value="TreeGrafter"/>
</dbReference>
<dbReference type="Pfam" id="PF13439">
    <property type="entry name" value="Glyco_transf_4"/>
    <property type="match status" value="1"/>
</dbReference>
<feature type="domain" description="Glycosyltransferase subfamily 4-like N-terminal" evidence="3">
    <location>
        <begin position="22"/>
        <end position="178"/>
    </location>
</feature>
<dbReference type="Gene3D" id="3.40.50.2000">
    <property type="entry name" value="Glycogen Phosphorylase B"/>
    <property type="match status" value="2"/>
</dbReference>
<reference evidence="4" key="1">
    <citation type="submission" date="2020-05" db="EMBL/GenBank/DDBJ databases">
        <authorList>
            <person name="Chiriac C."/>
            <person name="Salcher M."/>
            <person name="Ghai R."/>
            <person name="Kavagutti S V."/>
        </authorList>
    </citation>
    <scope>NUCLEOTIDE SEQUENCE</scope>
</reference>
<sequence>MKNPSPQPLVLVDATAISAQRGGVGRYVEELVRESVLAGLSLVVVCQPRDQKAFADMDCDLVVAPRRVQTVPLRFLWEQIGLPSLARRLRATTIHSPHYTFPLFTRRHRVVTIHDLTFWSHPDRHSAVKRLFFKFWIVASARMGIDVIVPSAATGEEYQRVARASKDRITVAFHGVDRNTFHPPTSRAVAKFARANGVASWIAFLGTIEPRKNVVPLIEGYQLATRDMAKRPSLLLAGAPGWDGAVDGAIARAVDHGYDVRHLGYIPLDELPAYLGGAIVVTYPSEGEGFGLPVLEAMSCGAPVLTSRSLSLPEVGGDAVAYAETTPEGIGRALTELLADAPRRTSLGAAAVTRAAQFTWTACLAAHRSVWDL</sequence>
<organism evidence="4">
    <name type="scientific">freshwater metagenome</name>
    <dbReference type="NCBI Taxonomy" id="449393"/>
    <lineage>
        <taxon>unclassified sequences</taxon>
        <taxon>metagenomes</taxon>
        <taxon>ecological metagenomes</taxon>
    </lineage>
</organism>
<accession>A0A6J6B0B0</accession>
<dbReference type="EMBL" id="CAEZSG010000015">
    <property type="protein sequence ID" value="CAB4532077.1"/>
    <property type="molecule type" value="Genomic_DNA"/>
</dbReference>
<dbReference type="InterPro" id="IPR028098">
    <property type="entry name" value="Glyco_trans_4-like_N"/>
</dbReference>
<keyword evidence="1" id="KW-0808">Transferase</keyword>
<dbReference type="PANTHER" id="PTHR46401">
    <property type="entry name" value="GLYCOSYLTRANSFERASE WBBK-RELATED"/>
    <property type="match status" value="1"/>
</dbReference>
<evidence type="ECO:0000256" key="1">
    <source>
        <dbReference type="ARBA" id="ARBA00022679"/>
    </source>
</evidence>
<dbReference type="GO" id="GO:0016757">
    <property type="term" value="F:glycosyltransferase activity"/>
    <property type="evidence" value="ECO:0007669"/>
    <property type="project" value="InterPro"/>
</dbReference>
<evidence type="ECO:0000259" key="2">
    <source>
        <dbReference type="Pfam" id="PF00534"/>
    </source>
</evidence>
<dbReference type="AlphaFoldDB" id="A0A6J6B0B0"/>
<evidence type="ECO:0000259" key="3">
    <source>
        <dbReference type="Pfam" id="PF13439"/>
    </source>
</evidence>
<dbReference type="CDD" id="cd03809">
    <property type="entry name" value="GT4_MtfB-like"/>
    <property type="match status" value="1"/>
</dbReference>
<dbReference type="PANTHER" id="PTHR46401:SF2">
    <property type="entry name" value="GLYCOSYLTRANSFERASE WBBK-RELATED"/>
    <property type="match status" value="1"/>
</dbReference>
<evidence type="ECO:0000313" key="4">
    <source>
        <dbReference type="EMBL" id="CAB4532077.1"/>
    </source>
</evidence>
<proteinExistence type="predicted"/>
<dbReference type="SUPFAM" id="SSF53756">
    <property type="entry name" value="UDP-Glycosyltransferase/glycogen phosphorylase"/>
    <property type="match status" value="1"/>
</dbReference>
<gene>
    <name evidence="4" type="ORF">UFOPK1413_00184</name>
</gene>
<feature type="domain" description="Glycosyl transferase family 1" evidence="2">
    <location>
        <begin position="202"/>
        <end position="351"/>
    </location>
</feature>
<dbReference type="Pfam" id="PF00534">
    <property type="entry name" value="Glycos_transf_1"/>
    <property type="match status" value="1"/>
</dbReference>
<name>A0A6J6B0B0_9ZZZZ</name>